<evidence type="ECO:0000313" key="2">
    <source>
        <dbReference type="EMBL" id="CAK0904393.1"/>
    </source>
</evidence>
<protein>
    <submittedName>
        <fullName evidence="2">Uncharacterized protein</fullName>
    </submittedName>
</protein>
<keyword evidence="3" id="KW-1185">Reference proteome</keyword>
<evidence type="ECO:0000313" key="3">
    <source>
        <dbReference type="Proteomes" id="UP001189429"/>
    </source>
</evidence>
<feature type="non-terminal residue" evidence="2">
    <location>
        <position position="1"/>
    </location>
</feature>
<sequence>DRIFFQRAVSRFQQVVASSERKLLVLAVPVTKMESPVAQDTSAAGDAVFAEASQLFADLRGHGVRNFELLVVLLVAPGASVCSGRRPGVLPPRVSGCPSERLVLVELHCAGEQTGVNFRADEDERAFRALVRGPPGRQRRFQLQADPLPPRSGGAREAAGRAAPARRMALGEVREPPGVGGAKRRRR</sequence>
<feature type="compositionally biased region" description="Low complexity" evidence="1">
    <location>
        <begin position="151"/>
        <end position="168"/>
    </location>
</feature>
<organism evidence="2 3">
    <name type="scientific">Prorocentrum cordatum</name>
    <dbReference type="NCBI Taxonomy" id="2364126"/>
    <lineage>
        <taxon>Eukaryota</taxon>
        <taxon>Sar</taxon>
        <taxon>Alveolata</taxon>
        <taxon>Dinophyceae</taxon>
        <taxon>Prorocentrales</taxon>
        <taxon>Prorocentraceae</taxon>
        <taxon>Prorocentrum</taxon>
    </lineage>
</organism>
<proteinExistence type="predicted"/>
<gene>
    <name evidence="2" type="ORF">PCOR1329_LOCUS80429</name>
</gene>
<dbReference type="Proteomes" id="UP001189429">
    <property type="component" value="Unassembled WGS sequence"/>
</dbReference>
<evidence type="ECO:0000256" key="1">
    <source>
        <dbReference type="SAM" id="MobiDB-lite"/>
    </source>
</evidence>
<reference evidence="2" key="1">
    <citation type="submission" date="2023-10" db="EMBL/GenBank/DDBJ databases">
        <authorList>
            <person name="Chen Y."/>
            <person name="Shah S."/>
            <person name="Dougan E. K."/>
            <person name="Thang M."/>
            <person name="Chan C."/>
        </authorList>
    </citation>
    <scope>NUCLEOTIDE SEQUENCE [LARGE SCALE GENOMIC DNA]</scope>
</reference>
<comment type="caution">
    <text evidence="2">The sequence shown here is derived from an EMBL/GenBank/DDBJ whole genome shotgun (WGS) entry which is preliminary data.</text>
</comment>
<dbReference type="EMBL" id="CAUYUJ010021392">
    <property type="protein sequence ID" value="CAK0904393.1"/>
    <property type="molecule type" value="Genomic_DNA"/>
</dbReference>
<feature type="region of interest" description="Disordered" evidence="1">
    <location>
        <begin position="136"/>
        <end position="187"/>
    </location>
</feature>
<accession>A0ABN9XWE3</accession>
<name>A0ABN9XWE3_9DINO</name>